<reference evidence="1" key="1">
    <citation type="journal article" date="2019" name="Beilstein J. Org. Chem.">
        <title>Nanangenines: drimane sesquiterpenoids as the dominant metabolite cohort of a novel Australian fungus, Aspergillus nanangensis.</title>
        <authorList>
            <person name="Lacey H.J."/>
            <person name="Gilchrist C.L.M."/>
            <person name="Crombie A."/>
            <person name="Kalaitzis J.A."/>
            <person name="Vuong D."/>
            <person name="Rutledge P.J."/>
            <person name="Turner P."/>
            <person name="Pitt J.I."/>
            <person name="Lacey E."/>
            <person name="Chooi Y.H."/>
            <person name="Piggott A.M."/>
        </authorList>
    </citation>
    <scope>NUCLEOTIDE SEQUENCE</scope>
    <source>
        <strain evidence="1">MST-FP2251</strain>
    </source>
</reference>
<organism evidence="1 2">
    <name type="scientific">Aspergillus nanangensis</name>
    <dbReference type="NCBI Taxonomy" id="2582783"/>
    <lineage>
        <taxon>Eukaryota</taxon>
        <taxon>Fungi</taxon>
        <taxon>Dikarya</taxon>
        <taxon>Ascomycota</taxon>
        <taxon>Pezizomycotina</taxon>
        <taxon>Eurotiomycetes</taxon>
        <taxon>Eurotiomycetidae</taxon>
        <taxon>Eurotiales</taxon>
        <taxon>Aspergillaceae</taxon>
        <taxon>Aspergillus</taxon>
        <taxon>Aspergillus subgen. Circumdati</taxon>
    </lineage>
</organism>
<name>A0AAD4CSV1_ASPNN</name>
<dbReference type="AlphaFoldDB" id="A0AAD4CSV1"/>
<evidence type="ECO:0000313" key="1">
    <source>
        <dbReference type="EMBL" id="KAF9891847.1"/>
    </source>
</evidence>
<dbReference type="Proteomes" id="UP001194746">
    <property type="component" value="Unassembled WGS sequence"/>
</dbReference>
<gene>
    <name evidence="1" type="ORF">FE257_003332</name>
</gene>
<proteinExistence type="predicted"/>
<dbReference type="EMBL" id="VCAU01000016">
    <property type="protein sequence ID" value="KAF9891847.1"/>
    <property type="molecule type" value="Genomic_DNA"/>
</dbReference>
<comment type="caution">
    <text evidence="1">The sequence shown here is derived from an EMBL/GenBank/DDBJ whole genome shotgun (WGS) entry which is preliminary data.</text>
</comment>
<evidence type="ECO:0000313" key="2">
    <source>
        <dbReference type="Proteomes" id="UP001194746"/>
    </source>
</evidence>
<keyword evidence="2" id="KW-1185">Reference proteome</keyword>
<reference evidence="1" key="2">
    <citation type="submission" date="2020-02" db="EMBL/GenBank/DDBJ databases">
        <authorList>
            <person name="Gilchrist C.L.M."/>
            <person name="Chooi Y.-H."/>
        </authorList>
    </citation>
    <scope>NUCLEOTIDE SEQUENCE</scope>
    <source>
        <strain evidence="1">MST-FP2251</strain>
    </source>
</reference>
<protein>
    <submittedName>
        <fullName evidence="1">Uncharacterized protein</fullName>
    </submittedName>
</protein>
<accession>A0AAD4CSV1</accession>
<sequence length="54" mass="6032">MSSKFIEILDTKDSPLCMSASDVRLEDVLAHQEAIRKTDWTGKIVPRLSNVGND</sequence>